<dbReference type="AlphaFoldDB" id="A0A4Y2M2N8"/>
<name>A0A4Y2M2N8_ARAVE</name>
<organism evidence="1 2">
    <name type="scientific">Araneus ventricosus</name>
    <name type="common">Orbweaver spider</name>
    <name type="synonym">Epeira ventricosa</name>
    <dbReference type="NCBI Taxonomy" id="182803"/>
    <lineage>
        <taxon>Eukaryota</taxon>
        <taxon>Metazoa</taxon>
        <taxon>Ecdysozoa</taxon>
        <taxon>Arthropoda</taxon>
        <taxon>Chelicerata</taxon>
        <taxon>Arachnida</taxon>
        <taxon>Araneae</taxon>
        <taxon>Araneomorphae</taxon>
        <taxon>Entelegynae</taxon>
        <taxon>Araneoidea</taxon>
        <taxon>Araneidae</taxon>
        <taxon>Araneus</taxon>
    </lineage>
</organism>
<dbReference type="Proteomes" id="UP000499080">
    <property type="component" value="Unassembled WGS sequence"/>
</dbReference>
<proteinExistence type="predicted"/>
<evidence type="ECO:0000313" key="2">
    <source>
        <dbReference type="Proteomes" id="UP000499080"/>
    </source>
</evidence>
<reference evidence="1 2" key="1">
    <citation type="journal article" date="2019" name="Sci. Rep.">
        <title>Orb-weaving spider Araneus ventricosus genome elucidates the spidroin gene catalogue.</title>
        <authorList>
            <person name="Kono N."/>
            <person name="Nakamura H."/>
            <person name="Ohtoshi R."/>
            <person name="Moran D.A.P."/>
            <person name="Shinohara A."/>
            <person name="Yoshida Y."/>
            <person name="Fujiwara M."/>
            <person name="Mori M."/>
            <person name="Tomita M."/>
            <person name="Arakawa K."/>
        </authorList>
    </citation>
    <scope>NUCLEOTIDE SEQUENCE [LARGE SCALE GENOMIC DNA]</scope>
</reference>
<keyword evidence="2" id="KW-1185">Reference proteome</keyword>
<evidence type="ECO:0000313" key="1">
    <source>
        <dbReference type="EMBL" id="GBN21032.1"/>
    </source>
</evidence>
<comment type="caution">
    <text evidence="1">The sequence shown here is derived from an EMBL/GenBank/DDBJ whole genome shotgun (WGS) entry which is preliminary data.</text>
</comment>
<accession>A0A4Y2M2N8</accession>
<protein>
    <submittedName>
        <fullName evidence="1">Uncharacterized protein</fullName>
    </submittedName>
</protein>
<sequence>MSKRIDSRNFSIMAMQGLIQLGLPRRKLTSFGGSFFNIRLTAHRFIMRLLPLLLKIPKLVVHRRSHFVKIYHLFGPLTAGLGRQALRY</sequence>
<gene>
    <name evidence="1" type="ORF">AVEN_202506_1</name>
</gene>
<dbReference type="EMBL" id="BGPR01006684">
    <property type="protein sequence ID" value="GBN21032.1"/>
    <property type="molecule type" value="Genomic_DNA"/>
</dbReference>